<keyword evidence="2" id="KW-1185">Reference proteome</keyword>
<proteinExistence type="predicted"/>
<sequence>MKISFKAEVSRPRWLMPAVHTAIAVAGVGCTQLAEQETTITTAVVFVMGVSYGRVLNAWSGRRAVIGQVDQP</sequence>
<name>A0A7X0EX41_9ACTN</name>
<dbReference type="RefSeq" id="WP_185083006.1">
    <property type="nucleotide sequence ID" value="NZ_JACHJB010000001.1"/>
</dbReference>
<dbReference type="Proteomes" id="UP000583800">
    <property type="component" value="Unassembled WGS sequence"/>
</dbReference>
<gene>
    <name evidence="1" type="ORF">FHU36_001483</name>
</gene>
<reference evidence="1 2" key="1">
    <citation type="submission" date="2020-08" db="EMBL/GenBank/DDBJ databases">
        <title>Sequencing the genomes of 1000 actinobacteria strains.</title>
        <authorList>
            <person name="Klenk H.-P."/>
        </authorList>
    </citation>
    <scope>NUCLEOTIDE SEQUENCE [LARGE SCALE GENOMIC DNA]</scope>
    <source>
        <strain evidence="1 2">DSM 45913</strain>
    </source>
</reference>
<comment type="caution">
    <text evidence="1">The sequence shown here is derived from an EMBL/GenBank/DDBJ whole genome shotgun (WGS) entry which is preliminary data.</text>
</comment>
<evidence type="ECO:0000313" key="1">
    <source>
        <dbReference type="EMBL" id="MBB6344974.1"/>
    </source>
</evidence>
<dbReference type="PROSITE" id="PS51257">
    <property type="entry name" value="PROKAR_LIPOPROTEIN"/>
    <property type="match status" value="1"/>
</dbReference>
<dbReference type="EMBL" id="JACHJB010000001">
    <property type="protein sequence ID" value="MBB6344974.1"/>
    <property type="molecule type" value="Genomic_DNA"/>
</dbReference>
<organism evidence="1 2">
    <name type="scientific">Nonomuraea muscovyensis</name>
    <dbReference type="NCBI Taxonomy" id="1124761"/>
    <lineage>
        <taxon>Bacteria</taxon>
        <taxon>Bacillati</taxon>
        <taxon>Actinomycetota</taxon>
        <taxon>Actinomycetes</taxon>
        <taxon>Streptosporangiales</taxon>
        <taxon>Streptosporangiaceae</taxon>
        <taxon>Nonomuraea</taxon>
    </lineage>
</organism>
<accession>A0A7X0EX41</accession>
<evidence type="ECO:0000313" key="2">
    <source>
        <dbReference type="Proteomes" id="UP000583800"/>
    </source>
</evidence>
<dbReference type="AlphaFoldDB" id="A0A7X0EX41"/>
<evidence type="ECO:0008006" key="3">
    <source>
        <dbReference type="Google" id="ProtNLM"/>
    </source>
</evidence>
<protein>
    <recommendedName>
        <fullName evidence="3">Lipoprotein</fullName>
    </recommendedName>
</protein>